<evidence type="ECO:0000313" key="2">
    <source>
        <dbReference type="Proteomes" id="UP000790709"/>
    </source>
</evidence>
<organism evidence="1 2">
    <name type="scientific">Leucogyrophana mollusca</name>
    <dbReference type="NCBI Taxonomy" id="85980"/>
    <lineage>
        <taxon>Eukaryota</taxon>
        <taxon>Fungi</taxon>
        <taxon>Dikarya</taxon>
        <taxon>Basidiomycota</taxon>
        <taxon>Agaricomycotina</taxon>
        <taxon>Agaricomycetes</taxon>
        <taxon>Agaricomycetidae</taxon>
        <taxon>Boletales</taxon>
        <taxon>Boletales incertae sedis</taxon>
        <taxon>Leucogyrophana</taxon>
    </lineage>
</organism>
<reference evidence="1" key="1">
    <citation type="journal article" date="2021" name="New Phytol.">
        <title>Evolutionary innovations through gain and loss of genes in the ectomycorrhizal Boletales.</title>
        <authorList>
            <person name="Wu G."/>
            <person name="Miyauchi S."/>
            <person name="Morin E."/>
            <person name="Kuo A."/>
            <person name="Drula E."/>
            <person name="Varga T."/>
            <person name="Kohler A."/>
            <person name="Feng B."/>
            <person name="Cao Y."/>
            <person name="Lipzen A."/>
            <person name="Daum C."/>
            <person name="Hundley H."/>
            <person name="Pangilinan J."/>
            <person name="Johnson J."/>
            <person name="Barry K."/>
            <person name="LaButti K."/>
            <person name="Ng V."/>
            <person name="Ahrendt S."/>
            <person name="Min B."/>
            <person name="Choi I.G."/>
            <person name="Park H."/>
            <person name="Plett J.M."/>
            <person name="Magnuson J."/>
            <person name="Spatafora J.W."/>
            <person name="Nagy L.G."/>
            <person name="Henrissat B."/>
            <person name="Grigoriev I.V."/>
            <person name="Yang Z.L."/>
            <person name="Xu J."/>
            <person name="Martin F.M."/>
        </authorList>
    </citation>
    <scope>NUCLEOTIDE SEQUENCE</scope>
    <source>
        <strain evidence="1">KUC20120723A-06</strain>
    </source>
</reference>
<gene>
    <name evidence="1" type="ORF">BV22DRAFT_1199321</name>
</gene>
<name>A0ACB8B2L4_9AGAM</name>
<protein>
    <submittedName>
        <fullName evidence="1">Uncharacterized protein</fullName>
    </submittedName>
</protein>
<accession>A0ACB8B2L4</accession>
<dbReference type="EMBL" id="MU266631">
    <property type="protein sequence ID" value="KAH7919775.1"/>
    <property type="molecule type" value="Genomic_DNA"/>
</dbReference>
<sequence>MMSADGQMLSEEYVQDSFHSYLKSSLTQAKIEKLLEPDVLASAEGDLMITGPALCLYFAALRSTTQPPSVPLPRRSKSSPPLDLSATNCPPTFLPFLRVWSGAVPRIQGLAPQHQHDLARIICGLAPISDGDGDGVGTSLRGIAADLRAIAIEISQRRSFQNRYAADLQAALDAGGGSSLKVKASFVPPPLYDDSRSPSSPSSSFERTPSPSILTPDSPAIEFIRETLYASLADVLERTPALRALLVADPPRAYFAAVAFAILDVASSAVALADPAAGASPAPNAGDAIVGVRGKALTLAECPPELRPLMAELCAIAREAREMSDEDDEAAMRAAMAGEGGEGQGEEILEPRLERARKILEGGVGHDMGGLGSEVSEASGRRSVEGRAVAFANRINALGMGIMRIRSFRERQAEVFAVLAGIGSGW</sequence>
<dbReference type="Proteomes" id="UP000790709">
    <property type="component" value="Unassembled WGS sequence"/>
</dbReference>
<proteinExistence type="predicted"/>
<keyword evidence="2" id="KW-1185">Reference proteome</keyword>
<comment type="caution">
    <text evidence="1">The sequence shown here is derived from an EMBL/GenBank/DDBJ whole genome shotgun (WGS) entry which is preliminary data.</text>
</comment>
<evidence type="ECO:0000313" key="1">
    <source>
        <dbReference type="EMBL" id="KAH7919775.1"/>
    </source>
</evidence>